<gene>
    <name evidence="1" type="ORF">D6C94_08966</name>
</gene>
<name>A0A4S9VIN8_AURPU</name>
<sequence>MATYLPQEILALIVEHVCALPEKESQVKLTDYTLVNKYWQAAFERQIWSSVTLLSPSGIEVVTSRSGEQYKKRGLHFADLERLTSGSENWQLARRDFLRDICYRVAVPRFLDDGDGVEDEEAEYIDDYVFTRENDLAFTKGMSQLFNHLSTWTKQKRKLSLSIVLQAEKGNLDNEECEIDEAIDCRSLPYRAELPEDCHLSTVQFVASLSFPTRFEDNNNGISLSAALRIAASCGGQALERPEMGGNYGFRPEQCDMQCQMRDSVSQNLARLPASLRVLEFDWDWPPDPSGYCQDETPPPIKTQVDALSASLRGTLSHLQRLCVEGMEVSTELFFHLQSTAQPSSLSWQHLEVLELRAIPWFTPSGHGLNYYNTESFEQVFATSYFDELFTCIGHAALKMTRIKQLLLIYESNCEGLGEIELHLGVQHGQAQLKFHSENGYIPPSEVLQAWQVPQDRLEDCGNGWSRFEYDRWPLEWLTNFACSVKVSTGNSCCGPRFRSHNFFLIPVLQYQELIKHICHCFAVNLIQG</sequence>
<proteinExistence type="predicted"/>
<evidence type="ECO:0000313" key="1">
    <source>
        <dbReference type="EMBL" id="THY70047.1"/>
    </source>
</evidence>
<comment type="caution">
    <text evidence="1">The sequence shown here is derived from an EMBL/GenBank/DDBJ whole genome shotgun (WGS) entry which is preliminary data.</text>
</comment>
<accession>A0A4S9VIN8</accession>
<dbReference type="EMBL" id="QZBJ01000084">
    <property type="protein sequence ID" value="THY70047.1"/>
    <property type="molecule type" value="Genomic_DNA"/>
</dbReference>
<dbReference type="AlphaFoldDB" id="A0A4S9VIN8"/>
<protein>
    <recommendedName>
        <fullName evidence="3">F-box domain-containing protein</fullName>
    </recommendedName>
</protein>
<reference evidence="1 2" key="1">
    <citation type="submission" date="2018-10" db="EMBL/GenBank/DDBJ databases">
        <title>Fifty Aureobasidium pullulans genomes reveal a recombining polyextremotolerant generalist.</title>
        <authorList>
            <person name="Gostincar C."/>
            <person name="Turk M."/>
            <person name="Zajc J."/>
            <person name="Gunde-Cimerman N."/>
        </authorList>
    </citation>
    <scope>NUCLEOTIDE SEQUENCE [LARGE SCALE GENOMIC DNA]</scope>
    <source>
        <strain evidence="1 2">EXF-4256</strain>
    </source>
</reference>
<evidence type="ECO:0000313" key="2">
    <source>
        <dbReference type="Proteomes" id="UP000305064"/>
    </source>
</evidence>
<evidence type="ECO:0008006" key="3">
    <source>
        <dbReference type="Google" id="ProtNLM"/>
    </source>
</evidence>
<dbReference type="Proteomes" id="UP000305064">
    <property type="component" value="Unassembled WGS sequence"/>
</dbReference>
<organism evidence="1 2">
    <name type="scientific">Aureobasidium pullulans</name>
    <name type="common">Black yeast</name>
    <name type="synonym">Pullularia pullulans</name>
    <dbReference type="NCBI Taxonomy" id="5580"/>
    <lineage>
        <taxon>Eukaryota</taxon>
        <taxon>Fungi</taxon>
        <taxon>Dikarya</taxon>
        <taxon>Ascomycota</taxon>
        <taxon>Pezizomycotina</taxon>
        <taxon>Dothideomycetes</taxon>
        <taxon>Dothideomycetidae</taxon>
        <taxon>Dothideales</taxon>
        <taxon>Saccotheciaceae</taxon>
        <taxon>Aureobasidium</taxon>
    </lineage>
</organism>